<sequence>MDDGPAEISWESLEDMLDAIELGSEGFGVVKAVTRY</sequence>
<comment type="caution">
    <text evidence="1">The sequence shown here is derived from an EMBL/GenBank/DDBJ whole genome shotgun (WGS) entry which is preliminary data.</text>
</comment>
<protein>
    <submittedName>
        <fullName evidence="1">Uncharacterized protein</fullName>
    </submittedName>
</protein>
<organism evidence="1 2">
    <name type="scientific">Rubroshorea leprosula</name>
    <dbReference type="NCBI Taxonomy" id="152421"/>
    <lineage>
        <taxon>Eukaryota</taxon>
        <taxon>Viridiplantae</taxon>
        <taxon>Streptophyta</taxon>
        <taxon>Embryophyta</taxon>
        <taxon>Tracheophyta</taxon>
        <taxon>Spermatophyta</taxon>
        <taxon>Magnoliopsida</taxon>
        <taxon>eudicotyledons</taxon>
        <taxon>Gunneridae</taxon>
        <taxon>Pentapetalae</taxon>
        <taxon>rosids</taxon>
        <taxon>malvids</taxon>
        <taxon>Malvales</taxon>
        <taxon>Dipterocarpaceae</taxon>
        <taxon>Rubroshorea</taxon>
    </lineage>
</organism>
<name>A0AAV5LYA6_9ROSI</name>
<evidence type="ECO:0000313" key="2">
    <source>
        <dbReference type="Proteomes" id="UP001054252"/>
    </source>
</evidence>
<dbReference type="Proteomes" id="UP001054252">
    <property type="component" value="Unassembled WGS sequence"/>
</dbReference>
<dbReference type="EMBL" id="BPVZ01000159">
    <property type="protein sequence ID" value="GKV42514.1"/>
    <property type="molecule type" value="Genomic_DNA"/>
</dbReference>
<gene>
    <name evidence="1" type="ORF">SLEP1_g49909</name>
</gene>
<evidence type="ECO:0000313" key="1">
    <source>
        <dbReference type="EMBL" id="GKV42514.1"/>
    </source>
</evidence>
<accession>A0AAV5LYA6</accession>
<reference evidence="1 2" key="1">
    <citation type="journal article" date="2021" name="Commun. Biol.">
        <title>The genome of Shorea leprosula (Dipterocarpaceae) highlights the ecological relevance of drought in aseasonal tropical rainforests.</title>
        <authorList>
            <person name="Ng K.K.S."/>
            <person name="Kobayashi M.J."/>
            <person name="Fawcett J.A."/>
            <person name="Hatakeyama M."/>
            <person name="Paape T."/>
            <person name="Ng C.H."/>
            <person name="Ang C.C."/>
            <person name="Tnah L.H."/>
            <person name="Lee C.T."/>
            <person name="Nishiyama T."/>
            <person name="Sese J."/>
            <person name="O'Brien M.J."/>
            <person name="Copetti D."/>
            <person name="Mohd Noor M.I."/>
            <person name="Ong R.C."/>
            <person name="Putra M."/>
            <person name="Sireger I.Z."/>
            <person name="Indrioko S."/>
            <person name="Kosugi Y."/>
            <person name="Izuno A."/>
            <person name="Isagi Y."/>
            <person name="Lee S.L."/>
            <person name="Shimizu K.K."/>
        </authorList>
    </citation>
    <scope>NUCLEOTIDE SEQUENCE [LARGE SCALE GENOMIC DNA]</scope>
    <source>
        <strain evidence="1">214</strain>
    </source>
</reference>
<keyword evidence="2" id="KW-1185">Reference proteome</keyword>
<dbReference type="AlphaFoldDB" id="A0AAV5LYA6"/>
<proteinExistence type="predicted"/>